<evidence type="ECO:0000313" key="14">
    <source>
        <dbReference type="EMBL" id="KAA1259834.1"/>
    </source>
</evidence>
<dbReference type="Proteomes" id="UP000322699">
    <property type="component" value="Unassembled WGS sequence"/>
</dbReference>
<evidence type="ECO:0000256" key="5">
    <source>
        <dbReference type="ARBA" id="ARBA00022741"/>
    </source>
</evidence>
<keyword evidence="10" id="KW-0175">Coiled coil</keyword>
<evidence type="ECO:0000256" key="2">
    <source>
        <dbReference type="ARBA" id="ARBA00008883"/>
    </source>
</evidence>
<evidence type="ECO:0000256" key="6">
    <source>
        <dbReference type="ARBA" id="ARBA00022777"/>
    </source>
</evidence>
<evidence type="ECO:0000259" key="13">
    <source>
        <dbReference type="Pfam" id="PF13614"/>
    </source>
</evidence>
<comment type="similarity">
    <text evidence="1">Belongs to the CpsD/CapB family.</text>
</comment>
<comment type="similarity">
    <text evidence="2">Belongs to the etk/wzc family.</text>
</comment>
<keyword evidence="15" id="KW-1185">Reference proteome</keyword>
<sequence length="817" mass="89980">MQATAPPSPQLAQKLDPFSTAPGTNAQPVNVAEVLWRYRWAVALPVVVGAVVGLLIYLQLPETYRSTTRLMIESDQAAVLDPINGDMVGGVPSLDIVQSQLFSDRVMQMTFNAPRLRPFQEEFEGRVGAFVEESLESLELEPEVEDVKTAQSVVTLMHFESENEELCKAAVESFSESLQSFYNENYKSNRGDLIRLISTGMEQLHPKMLELENRYRTFRRDAPLAWNAEGLAINPHRERQLFLVGRRSEIDEIARQKKTEVAALKSIVSQSGQDPILGLNIIGELLGKQFSLPNSGSRLGELQQGDRILATIGLDKELVPMIIERDKYAAEFGPEHPTVRNLDAQLESMKTEMKKLVEDQTDRVMELIGETLVDPVQRAKEALAAIVMASEAQVDLLTEQRKELDDQISEERLGASKLAQYEQENQAQLREIERTRELLEQLEEQMAKVSIGKDERGTRVIELTAPSLAYKVGPSILKTVGLGSLLGIMLGSGLALLLEKNANTFRDPDEISEELGVPVLTHIPFFKGKLKKLGKDEVNPYEKLDPALAVIHMPASVPAEAIRSFRTSVFFETSGPGCKVIQVTSPLPGDGKSTIAGNLACSMAQSGKRVLVIDSDLRRPQLTDFFSLAEQKGLTDVLNGDCEVSDGCHSTPLNNLFVMPSGPVPANPAEALTLPEMGSMLEVLKQKFDYIIVDTPPLLVVTDPSIIASLVDGVVMALRVRRKSRHNSKESINILRSVGARVLGVVINNSDEAGASDGYRGYGYYRYARHTSRYYRSAKGNKVRRDKEPLIISGKGSQTSSKPVAAVSASNSDELDG</sequence>
<evidence type="ECO:0000256" key="9">
    <source>
        <dbReference type="ARBA" id="ARBA00051245"/>
    </source>
</evidence>
<evidence type="ECO:0000256" key="3">
    <source>
        <dbReference type="ARBA" id="ARBA00011903"/>
    </source>
</evidence>
<organism evidence="14 15">
    <name type="scientific">Rubripirellula obstinata</name>
    <dbReference type="NCBI Taxonomy" id="406547"/>
    <lineage>
        <taxon>Bacteria</taxon>
        <taxon>Pseudomonadati</taxon>
        <taxon>Planctomycetota</taxon>
        <taxon>Planctomycetia</taxon>
        <taxon>Pirellulales</taxon>
        <taxon>Pirellulaceae</taxon>
        <taxon>Rubripirellula</taxon>
    </lineage>
</organism>
<keyword evidence="12" id="KW-0812">Transmembrane</keyword>
<dbReference type="EMBL" id="VRLW01000001">
    <property type="protein sequence ID" value="KAA1259834.1"/>
    <property type="molecule type" value="Genomic_DNA"/>
</dbReference>
<feature type="coiled-coil region" evidence="10">
    <location>
        <begin position="387"/>
        <end position="452"/>
    </location>
</feature>
<comment type="catalytic activity">
    <reaction evidence="9">
        <text>L-tyrosyl-[protein] + ATP = O-phospho-L-tyrosyl-[protein] + ADP + H(+)</text>
        <dbReference type="Rhea" id="RHEA:10596"/>
        <dbReference type="Rhea" id="RHEA-COMP:10136"/>
        <dbReference type="Rhea" id="RHEA-COMP:20101"/>
        <dbReference type="ChEBI" id="CHEBI:15378"/>
        <dbReference type="ChEBI" id="CHEBI:30616"/>
        <dbReference type="ChEBI" id="CHEBI:46858"/>
        <dbReference type="ChEBI" id="CHEBI:61978"/>
        <dbReference type="ChEBI" id="CHEBI:456216"/>
        <dbReference type="EC" id="2.7.10.2"/>
    </reaction>
</comment>
<feature type="region of interest" description="Disordered" evidence="11">
    <location>
        <begin position="783"/>
        <end position="817"/>
    </location>
</feature>
<keyword evidence="4 14" id="KW-0808">Transferase</keyword>
<dbReference type="InterPro" id="IPR025669">
    <property type="entry name" value="AAA_dom"/>
</dbReference>
<reference evidence="14 15" key="1">
    <citation type="submission" date="2019-08" db="EMBL/GenBank/DDBJ databases">
        <title>Deep-cultivation of Planctomycetes and their phenomic and genomic characterization uncovers novel biology.</title>
        <authorList>
            <person name="Wiegand S."/>
            <person name="Jogler M."/>
            <person name="Boedeker C."/>
            <person name="Pinto D."/>
            <person name="Vollmers J."/>
            <person name="Rivas-Marin E."/>
            <person name="Kohn T."/>
            <person name="Peeters S.H."/>
            <person name="Heuer A."/>
            <person name="Rast P."/>
            <person name="Oberbeckmann S."/>
            <person name="Bunk B."/>
            <person name="Jeske O."/>
            <person name="Meyerdierks A."/>
            <person name="Storesund J.E."/>
            <person name="Kallscheuer N."/>
            <person name="Luecker S."/>
            <person name="Lage O.M."/>
            <person name="Pohl T."/>
            <person name="Merkel B.J."/>
            <person name="Hornburger P."/>
            <person name="Mueller R.-W."/>
            <person name="Bruemmer F."/>
            <person name="Labrenz M."/>
            <person name="Spormann A.M."/>
            <person name="Op Den Camp H."/>
            <person name="Overmann J."/>
            <person name="Amann R."/>
            <person name="Jetten M.S.M."/>
            <person name="Mascher T."/>
            <person name="Medema M.H."/>
            <person name="Devos D.P."/>
            <person name="Kaster A.-K."/>
            <person name="Ovreas L."/>
            <person name="Rohde M."/>
            <person name="Galperin M.Y."/>
            <person name="Jogler C."/>
        </authorList>
    </citation>
    <scope>NUCLEOTIDE SEQUENCE [LARGE SCALE GENOMIC DNA]</scope>
    <source>
        <strain evidence="14 15">LF1</strain>
    </source>
</reference>
<evidence type="ECO:0000256" key="7">
    <source>
        <dbReference type="ARBA" id="ARBA00022840"/>
    </source>
</evidence>
<dbReference type="InterPro" id="IPR050445">
    <property type="entry name" value="Bact_polysacc_biosynth/exp"/>
</dbReference>
<dbReference type="GO" id="GO:0005886">
    <property type="term" value="C:plasma membrane"/>
    <property type="evidence" value="ECO:0007669"/>
    <property type="project" value="UniProtKB-ARBA"/>
</dbReference>
<dbReference type="SUPFAM" id="SSF52540">
    <property type="entry name" value="P-loop containing nucleoside triphosphate hydrolases"/>
    <property type="match status" value="1"/>
</dbReference>
<comment type="caution">
    <text evidence="14">The sequence shown here is derived from an EMBL/GenBank/DDBJ whole genome shotgun (WGS) entry which is preliminary data.</text>
</comment>
<keyword evidence="7" id="KW-0067">ATP-binding</keyword>
<keyword evidence="5" id="KW-0547">Nucleotide-binding</keyword>
<evidence type="ECO:0000313" key="15">
    <source>
        <dbReference type="Proteomes" id="UP000322699"/>
    </source>
</evidence>
<dbReference type="Gene3D" id="3.40.50.300">
    <property type="entry name" value="P-loop containing nucleotide triphosphate hydrolases"/>
    <property type="match status" value="1"/>
</dbReference>
<dbReference type="GO" id="GO:0004715">
    <property type="term" value="F:non-membrane spanning protein tyrosine kinase activity"/>
    <property type="evidence" value="ECO:0007669"/>
    <property type="project" value="UniProtKB-EC"/>
</dbReference>
<proteinExistence type="inferred from homology"/>
<gene>
    <name evidence="14" type="primary">ptk</name>
    <name evidence="14" type="ORF">LF1_23710</name>
</gene>
<dbReference type="AlphaFoldDB" id="A0A5B1CKI2"/>
<evidence type="ECO:0000256" key="10">
    <source>
        <dbReference type="SAM" id="Coils"/>
    </source>
</evidence>
<dbReference type="PANTHER" id="PTHR32309:SF13">
    <property type="entry name" value="FERRIC ENTEROBACTIN TRANSPORT PROTEIN FEPE"/>
    <property type="match status" value="1"/>
</dbReference>
<evidence type="ECO:0000256" key="11">
    <source>
        <dbReference type="SAM" id="MobiDB-lite"/>
    </source>
</evidence>
<evidence type="ECO:0000256" key="8">
    <source>
        <dbReference type="ARBA" id="ARBA00023137"/>
    </source>
</evidence>
<evidence type="ECO:0000256" key="4">
    <source>
        <dbReference type="ARBA" id="ARBA00022679"/>
    </source>
</evidence>
<protein>
    <recommendedName>
        <fullName evidence="3">non-specific protein-tyrosine kinase</fullName>
        <ecNumber evidence="3">2.7.10.2</ecNumber>
    </recommendedName>
</protein>
<dbReference type="FunFam" id="3.40.50.300:FF:000527">
    <property type="entry name" value="Tyrosine-protein kinase etk"/>
    <property type="match status" value="1"/>
</dbReference>
<keyword evidence="12" id="KW-0472">Membrane</keyword>
<feature type="compositionally biased region" description="Polar residues" evidence="11">
    <location>
        <begin position="795"/>
        <end position="817"/>
    </location>
</feature>
<feature type="transmembrane region" description="Helical" evidence="12">
    <location>
        <begin position="38"/>
        <end position="60"/>
    </location>
</feature>
<dbReference type="PANTHER" id="PTHR32309">
    <property type="entry name" value="TYROSINE-PROTEIN KINASE"/>
    <property type="match status" value="1"/>
</dbReference>
<keyword evidence="12" id="KW-1133">Transmembrane helix</keyword>
<dbReference type="GO" id="GO:0042802">
    <property type="term" value="F:identical protein binding"/>
    <property type="evidence" value="ECO:0007669"/>
    <property type="project" value="UniProtKB-ARBA"/>
</dbReference>
<dbReference type="CDD" id="cd05387">
    <property type="entry name" value="BY-kinase"/>
    <property type="match status" value="1"/>
</dbReference>
<accession>A0A5B1CKI2</accession>
<feature type="domain" description="AAA" evidence="13">
    <location>
        <begin position="579"/>
        <end position="708"/>
    </location>
</feature>
<evidence type="ECO:0000256" key="1">
    <source>
        <dbReference type="ARBA" id="ARBA00007316"/>
    </source>
</evidence>
<dbReference type="Pfam" id="PF13614">
    <property type="entry name" value="AAA_31"/>
    <property type="match status" value="1"/>
</dbReference>
<dbReference type="NCBIfam" id="TIGR01007">
    <property type="entry name" value="eps_fam"/>
    <property type="match status" value="1"/>
</dbReference>
<keyword evidence="8" id="KW-0829">Tyrosine-protein kinase</keyword>
<dbReference type="InterPro" id="IPR027417">
    <property type="entry name" value="P-loop_NTPase"/>
</dbReference>
<dbReference type="OrthoDB" id="9794577at2"/>
<keyword evidence="6 14" id="KW-0418">Kinase</keyword>
<dbReference type="GO" id="GO:0005524">
    <property type="term" value="F:ATP binding"/>
    <property type="evidence" value="ECO:0007669"/>
    <property type="project" value="UniProtKB-KW"/>
</dbReference>
<dbReference type="RefSeq" id="WP_084422592.1">
    <property type="nucleotide sequence ID" value="NZ_LWSK01000040.1"/>
</dbReference>
<dbReference type="InterPro" id="IPR005702">
    <property type="entry name" value="Wzc-like_C"/>
</dbReference>
<dbReference type="EC" id="2.7.10.2" evidence="3"/>
<name>A0A5B1CKI2_9BACT</name>
<evidence type="ECO:0000256" key="12">
    <source>
        <dbReference type="SAM" id="Phobius"/>
    </source>
</evidence>